<comment type="caution">
    <text evidence="2">The sequence shown here is derived from an EMBL/GenBank/DDBJ whole genome shotgun (WGS) entry which is preliminary data.</text>
</comment>
<gene>
    <name evidence="2" type="ORF">JAO78_016620</name>
</gene>
<accession>A0ABS8C801</accession>
<keyword evidence="1" id="KW-1133">Transmembrane helix</keyword>
<sequence>MYKSRLVWGDIIFLIGFVPAFMLLNGLGADDSLSAASAVGLFIFVVLFPFMGLGGLMASSAVFRLTSIEKINNSNLNNLFGRIFIVLGWLILITMLLVLGLVIYGFLLQYAT</sequence>
<feature type="transmembrane region" description="Helical" evidence="1">
    <location>
        <begin position="7"/>
        <end position="27"/>
    </location>
</feature>
<protein>
    <submittedName>
        <fullName evidence="2">Uncharacterized protein</fullName>
    </submittedName>
</protein>
<dbReference type="RefSeq" id="WP_226752480.1">
    <property type="nucleotide sequence ID" value="NZ_JAEINI020000042.1"/>
</dbReference>
<dbReference type="Proteomes" id="UP000633814">
    <property type="component" value="Unassembled WGS sequence"/>
</dbReference>
<dbReference type="EMBL" id="JAEINI020000042">
    <property type="protein sequence ID" value="MCB5228427.1"/>
    <property type="molecule type" value="Genomic_DNA"/>
</dbReference>
<organism evidence="2 3">
    <name type="scientific">Alishewanella maricola</name>
    <dbReference type="NCBI Taxonomy" id="2795740"/>
    <lineage>
        <taxon>Bacteria</taxon>
        <taxon>Pseudomonadati</taxon>
        <taxon>Pseudomonadota</taxon>
        <taxon>Gammaproteobacteria</taxon>
        <taxon>Alteromonadales</taxon>
        <taxon>Alteromonadaceae</taxon>
        <taxon>Alishewanella</taxon>
    </lineage>
</organism>
<keyword evidence="3" id="KW-1185">Reference proteome</keyword>
<name>A0ABS8C801_9ALTE</name>
<feature type="transmembrane region" description="Helical" evidence="1">
    <location>
        <begin position="83"/>
        <end position="107"/>
    </location>
</feature>
<evidence type="ECO:0000256" key="1">
    <source>
        <dbReference type="SAM" id="Phobius"/>
    </source>
</evidence>
<evidence type="ECO:0000313" key="3">
    <source>
        <dbReference type="Proteomes" id="UP000633814"/>
    </source>
</evidence>
<keyword evidence="1" id="KW-0812">Transmembrane</keyword>
<reference evidence="2 3" key="1">
    <citation type="submission" date="2021-10" db="EMBL/GenBank/DDBJ databases">
        <title>Alishewanella koreense sp. nov. isolated from seawater of southwestern coast in South Korea and the proposal for the reclassification of Rheinheimera perlucida and Rheinheimera tuosuensis as Arsukibacterium perlucida and Arsukibacterium tuosuensis.</title>
        <authorList>
            <person name="Kim K.H."/>
            <person name="Ruan W."/>
            <person name="Kim K.R."/>
            <person name="Baek J.H."/>
            <person name="Jeon C.O."/>
        </authorList>
    </citation>
    <scope>NUCLEOTIDE SEQUENCE [LARGE SCALE GENOMIC DNA]</scope>
    <source>
        <strain evidence="2 3">16-MA</strain>
    </source>
</reference>
<feature type="transmembrane region" description="Helical" evidence="1">
    <location>
        <begin position="39"/>
        <end position="63"/>
    </location>
</feature>
<proteinExistence type="predicted"/>
<keyword evidence="1" id="KW-0472">Membrane</keyword>
<evidence type="ECO:0000313" key="2">
    <source>
        <dbReference type="EMBL" id="MCB5228427.1"/>
    </source>
</evidence>